<dbReference type="AlphaFoldDB" id="A0A9P4TGR8"/>
<keyword evidence="4 6" id="KW-0472">Membrane</keyword>
<keyword evidence="2 6" id="KW-0812">Transmembrane</keyword>
<feature type="region of interest" description="Disordered" evidence="5">
    <location>
        <begin position="175"/>
        <end position="198"/>
    </location>
</feature>
<sequence>MGFLVSVLLTFLLVSAEVWCQTVQDDWTAPAAPDGSTPLQSGSRFTLLWKPTLQNNFATYCPDCDTRKLDLWITEFNGTKYQSKIGRGINLTSSVSYDWNVQIASSAFSEKDFFVFRFTFFDSTDPYTQQISSPGFNINGLIKAVSTTSLQSSSTPASSSFSSFATSSSTTSVAPTSAANSSSSVSQATGSISGSQPASKSNVWIAGVVVGPIVGIGLGAVLMWFCLRKRKNQKAQKRQEAAMNPHNGWDQHQQYSDGQAPVEKYSNTVESDRKPWQHQMDSQQYVAEAPDRASPTQPAELWHGNYRS</sequence>
<name>A0A9P4TGR8_CURKU</name>
<keyword evidence="9" id="KW-1185">Reference proteome</keyword>
<keyword evidence="7" id="KW-0732">Signal</keyword>
<evidence type="ECO:0008006" key="10">
    <source>
        <dbReference type="Google" id="ProtNLM"/>
    </source>
</evidence>
<dbReference type="InterPro" id="IPR051694">
    <property type="entry name" value="Immunoregulatory_rcpt-like"/>
</dbReference>
<organism evidence="8 9">
    <name type="scientific">Curvularia kusanoi</name>
    <name type="common">Cochliobolus kusanoi</name>
    <dbReference type="NCBI Taxonomy" id="90978"/>
    <lineage>
        <taxon>Eukaryota</taxon>
        <taxon>Fungi</taxon>
        <taxon>Dikarya</taxon>
        <taxon>Ascomycota</taxon>
        <taxon>Pezizomycotina</taxon>
        <taxon>Dothideomycetes</taxon>
        <taxon>Pleosporomycetidae</taxon>
        <taxon>Pleosporales</taxon>
        <taxon>Pleosporineae</taxon>
        <taxon>Pleosporaceae</taxon>
        <taxon>Curvularia</taxon>
    </lineage>
</organism>
<evidence type="ECO:0000256" key="4">
    <source>
        <dbReference type="ARBA" id="ARBA00023136"/>
    </source>
</evidence>
<feature type="region of interest" description="Disordered" evidence="5">
    <location>
        <begin position="236"/>
        <end position="308"/>
    </location>
</feature>
<accession>A0A9P4TGR8</accession>
<dbReference type="PANTHER" id="PTHR15549">
    <property type="entry name" value="PAIRED IMMUNOGLOBULIN-LIKE TYPE 2 RECEPTOR"/>
    <property type="match status" value="1"/>
</dbReference>
<evidence type="ECO:0000313" key="9">
    <source>
        <dbReference type="Proteomes" id="UP000801428"/>
    </source>
</evidence>
<evidence type="ECO:0000313" key="8">
    <source>
        <dbReference type="EMBL" id="KAF3003503.1"/>
    </source>
</evidence>
<evidence type="ECO:0000256" key="2">
    <source>
        <dbReference type="ARBA" id="ARBA00022692"/>
    </source>
</evidence>
<evidence type="ECO:0000256" key="6">
    <source>
        <dbReference type="SAM" id="Phobius"/>
    </source>
</evidence>
<evidence type="ECO:0000256" key="5">
    <source>
        <dbReference type="SAM" id="MobiDB-lite"/>
    </source>
</evidence>
<dbReference type="OrthoDB" id="4500576at2759"/>
<feature type="chain" id="PRO_5040476209" description="Mid2 domain-containing protein" evidence="7">
    <location>
        <begin position="21"/>
        <end position="308"/>
    </location>
</feature>
<dbReference type="GO" id="GO:0016020">
    <property type="term" value="C:membrane"/>
    <property type="evidence" value="ECO:0007669"/>
    <property type="project" value="UniProtKB-SubCell"/>
</dbReference>
<comment type="subcellular location">
    <subcellularLocation>
        <location evidence="1">Membrane</location>
        <topology evidence="1">Single-pass membrane protein</topology>
    </subcellularLocation>
</comment>
<dbReference type="EMBL" id="SWKU01000009">
    <property type="protein sequence ID" value="KAF3003503.1"/>
    <property type="molecule type" value="Genomic_DNA"/>
</dbReference>
<feature type="signal peptide" evidence="7">
    <location>
        <begin position="1"/>
        <end position="20"/>
    </location>
</feature>
<dbReference type="PANTHER" id="PTHR15549:SF33">
    <property type="entry name" value="MEMBRANE PROTEIN WSC4, PUTATIVE (AFU_ORTHOLOGUE AFUA_5G09020)-RELATED"/>
    <property type="match status" value="1"/>
</dbReference>
<feature type="compositionally biased region" description="Low complexity" evidence="5">
    <location>
        <begin position="175"/>
        <end position="195"/>
    </location>
</feature>
<dbReference type="GO" id="GO:0071944">
    <property type="term" value="C:cell periphery"/>
    <property type="evidence" value="ECO:0007669"/>
    <property type="project" value="UniProtKB-ARBA"/>
</dbReference>
<evidence type="ECO:0000256" key="3">
    <source>
        <dbReference type="ARBA" id="ARBA00022989"/>
    </source>
</evidence>
<gene>
    <name evidence="8" type="ORF">E8E13_004725</name>
</gene>
<protein>
    <recommendedName>
        <fullName evidence="10">Mid2 domain-containing protein</fullName>
    </recommendedName>
</protein>
<dbReference type="Proteomes" id="UP000801428">
    <property type="component" value="Unassembled WGS sequence"/>
</dbReference>
<comment type="caution">
    <text evidence="8">The sequence shown here is derived from an EMBL/GenBank/DDBJ whole genome shotgun (WGS) entry which is preliminary data.</text>
</comment>
<keyword evidence="3 6" id="KW-1133">Transmembrane helix</keyword>
<reference evidence="8" key="1">
    <citation type="submission" date="2019-04" db="EMBL/GenBank/DDBJ databases">
        <title>Sequencing of skin fungus with MAO and IRED activity.</title>
        <authorList>
            <person name="Marsaioli A.J."/>
            <person name="Bonatto J.M.C."/>
            <person name="Reis Junior O."/>
        </authorList>
    </citation>
    <scope>NUCLEOTIDE SEQUENCE</scope>
    <source>
        <strain evidence="8">30M1</strain>
    </source>
</reference>
<proteinExistence type="predicted"/>
<feature type="transmembrane region" description="Helical" evidence="6">
    <location>
        <begin position="203"/>
        <end position="227"/>
    </location>
</feature>
<evidence type="ECO:0000256" key="7">
    <source>
        <dbReference type="SAM" id="SignalP"/>
    </source>
</evidence>
<evidence type="ECO:0000256" key="1">
    <source>
        <dbReference type="ARBA" id="ARBA00004167"/>
    </source>
</evidence>